<name>A0A4R4NZR8_9ACTN</name>
<keyword evidence="2" id="KW-0547">Nucleotide-binding</keyword>
<dbReference type="Pfam" id="PF12705">
    <property type="entry name" value="PDDEXK_1"/>
    <property type="match status" value="1"/>
</dbReference>
<dbReference type="AlphaFoldDB" id="A0A4R4NZR8"/>
<protein>
    <submittedName>
        <fullName evidence="5">PD-(D/E)XK nuclease family protein</fullName>
    </submittedName>
</protein>
<keyword evidence="2" id="KW-0347">Helicase</keyword>
<reference evidence="5 6" key="1">
    <citation type="submission" date="2019-03" db="EMBL/GenBank/DDBJ databases">
        <title>Draft genome sequences of novel Actinobacteria.</title>
        <authorList>
            <person name="Sahin N."/>
            <person name="Ay H."/>
            <person name="Saygin H."/>
        </authorList>
    </citation>
    <scope>NUCLEOTIDE SEQUENCE [LARGE SCALE GENOMIC DNA]</scope>
    <source>
        <strain evidence="5 6">DSM 45347</strain>
    </source>
</reference>
<keyword evidence="3" id="KW-0234">DNA repair</keyword>
<keyword evidence="2" id="KW-0378">Hydrolase</keyword>
<evidence type="ECO:0000313" key="6">
    <source>
        <dbReference type="Proteomes" id="UP000295431"/>
    </source>
</evidence>
<accession>A0A4R4NZR8</accession>
<feature type="domain" description="PD-(D/E)XK endonuclease-like" evidence="4">
    <location>
        <begin position="252"/>
        <end position="488"/>
    </location>
</feature>
<keyword evidence="1" id="KW-0227">DNA damage</keyword>
<dbReference type="GO" id="GO:0004386">
    <property type="term" value="F:helicase activity"/>
    <property type="evidence" value="ECO:0007669"/>
    <property type="project" value="UniProtKB-KW"/>
</dbReference>
<gene>
    <name evidence="5" type="ORF">E1284_19005</name>
</gene>
<evidence type="ECO:0000256" key="2">
    <source>
        <dbReference type="ARBA" id="ARBA00022806"/>
    </source>
</evidence>
<dbReference type="InterPro" id="IPR038726">
    <property type="entry name" value="PDDEXK_AddAB-type"/>
</dbReference>
<evidence type="ECO:0000259" key="4">
    <source>
        <dbReference type="Pfam" id="PF12705"/>
    </source>
</evidence>
<evidence type="ECO:0000256" key="1">
    <source>
        <dbReference type="ARBA" id="ARBA00022763"/>
    </source>
</evidence>
<comment type="caution">
    <text evidence="5">The sequence shown here is derived from an EMBL/GenBank/DDBJ whole genome shotgun (WGS) entry which is preliminary data.</text>
</comment>
<evidence type="ECO:0000256" key="3">
    <source>
        <dbReference type="ARBA" id="ARBA00023204"/>
    </source>
</evidence>
<dbReference type="OrthoDB" id="3588062at2"/>
<dbReference type="Proteomes" id="UP000295431">
    <property type="component" value="Unassembled WGS sequence"/>
</dbReference>
<keyword evidence="2" id="KW-0067">ATP-binding</keyword>
<keyword evidence="6" id="KW-1185">Reference proteome</keyword>
<evidence type="ECO:0000313" key="5">
    <source>
        <dbReference type="EMBL" id="TDC13813.1"/>
    </source>
</evidence>
<organism evidence="5 6">
    <name type="scientific">Actinomadura bangladeshensis</name>
    <dbReference type="NCBI Taxonomy" id="453573"/>
    <lineage>
        <taxon>Bacteria</taxon>
        <taxon>Bacillati</taxon>
        <taxon>Actinomycetota</taxon>
        <taxon>Actinomycetes</taxon>
        <taxon>Streptosporangiales</taxon>
        <taxon>Thermomonosporaceae</taxon>
        <taxon>Actinomadura</taxon>
    </lineage>
</organism>
<dbReference type="GO" id="GO:0006281">
    <property type="term" value="P:DNA repair"/>
    <property type="evidence" value="ECO:0007669"/>
    <property type="project" value="UniProtKB-KW"/>
</dbReference>
<sequence>MRRKPIVDFALKPVMDALDLIEHRKKEVGAALAEPWTFRSCHPSHRAWAETAVTNYLAARTTEEESRRAAGRPATFPVREEWVAISRLTVPDARGARRYERTAWGRRYASADGGTRELWLPSVNSVKEDRPPAEIAAAAAVALTGVSAKARFGRPYQETGGHADVPARVRVIAVGCGDGEVRVLADWDAHEVSRRYESLAQPALRRLIGRTELNPGSDCVNCECLTGCPQPTRAPGLLGVPAPSRPRRRRSVSAADLRVHDDCPARFHLTRVLHLKADQPENPAIRRGRAVDAVLNERHGGQRTERGCRDLPLPTALPGLAEGETGPALRMLAQHRGVCPLDGLPDREQVRAQPRLTAYDPVADAVVIADPDLLYTDTGGWVWRETKTSATPLWEGRPLLESYPQLALAVVLMAAGIPGGDPRRSRIELEVLYEHGAACEVIDPFDEPTLTQARAVVARLADPWTADETYAPSPGGHCTGCEALTWCEAGRAQTNGR</sequence>
<dbReference type="EMBL" id="SMJW01000090">
    <property type="protein sequence ID" value="TDC13813.1"/>
    <property type="molecule type" value="Genomic_DNA"/>
</dbReference>
<proteinExistence type="predicted"/>